<dbReference type="Gene3D" id="1.10.10.60">
    <property type="entry name" value="Homeodomain-like"/>
    <property type="match status" value="1"/>
</dbReference>
<dbReference type="InterPro" id="IPR018060">
    <property type="entry name" value="HTH_AraC"/>
</dbReference>
<evidence type="ECO:0000313" key="6">
    <source>
        <dbReference type="Proteomes" id="UP000316714"/>
    </source>
</evidence>
<dbReference type="SMART" id="SM00342">
    <property type="entry name" value="HTH_ARAC"/>
    <property type="match status" value="1"/>
</dbReference>
<keyword evidence="1" id="KW-0805">Transcription regulation</keyword>
<dbReference type="Gene3D" id="3.40.50.2300">
    <property type="match status" value="2"/>
</dbReference>
<keyword evidence="2" id="KW-0238">DNA-binding</keyword>
<dbReference type="PROSITE" id="PS00041">
    <property type="entry name" value="HTH_ARAC_FAMILY_1"/>
    <property type="match status" value="1"/>
</dbReference>
<dbReference type="GO" id="GO:0000976">
    <property type="term" value="F:transcription cis-regulatory region binding"/>
    <property type="evidence" value="ECO:0007669"/>
    <property type="project" value="TreeGrafter"/>
</dbReference>
<dbReference type="InterPro" id="IPR018062">
    <property type="entry name" value="HTH_AraC-typ_CS"/>
</dbReference>
<keyword evidence="3" id="KW-0804">Transcription</keyword>
<dbReference type="SUPFAM" id="SSF46689">
    <property type="entry name" value="Homeodomain-like"/>
    <property type="match status" value="1"/>
</dbReference>
<dbReference type="PANTHER" id="PTHR30146:SF24">
    <property type="entry name" value="XYLOSE OPERON REGULATORY PROTEIN"/>
    <property type="match status" value="1"/>
</dbReference>
<dbReference type="InterPro" id="IPR046335">
    <property type="entry name" value="LacI/GalR-like_sensor"/>
</dbReference>
<dbReference type="Pfam" id="PF13377">
    <property type="entry name" value="Peripla_BP_3"/>
    <property type="match status" value="1"/>
</dbReference>
<proteinExistence type="predicted"/>
<feature type="domain" description="HTH araC/xylS-type" evidence="4">
    <location>
        <begin position="285"/>
        <end position="383"/>
    </location>
</feature>
<dbReference type="InterPro" id="IPR028082">
    <property type="entry name" value="Peripla_BP_I"/>
</dbReference>
<dbReference type="OrthoDB" id="9795616at2"/>
<gene>
    <name evidence="5" type="primary">xylR_8</name>
    <name evidence="5" type="ORF">KOR34_36490</name>
</gene>
<evidence type="ECO:0000313" key="5">
    <source>
        <dbReference type="EMBL" id="TWT33815.1"/>
    </source>
</evidence>
<name>A0A5C5V7S2_9BACT</name>
<dbReference type="RefSeq" id="WP_146566747.1">
    <property type="nucleotide sequence ID" value="NZ_SIHJ01000002.1"/>
</dbReference>
<organism evidence="5 6">
    <name type="scientific">Posidoniimonas corsicana</name>
    <dbReference type="NCBI Taxonomy" id="1938618"/>
    <lineage>
        <taxon>Bacteria</taxon>
        <taxon>Pseudomonadati</taxon>
        <taxon>Planctomycetota</taxon>
        <taxon>Planctomycetia</taxon>
        <taxon>Pirellulales</taxon>
        <taxon>Lacipirellulaceae</taxon>
        <taxon>Posidoniimonas</taxon>
    </lineage>
</organism>
<protein>
    <submittedName>
        <fullName evidence="5">Xylose operon regulatory protein</fullName>
    </submittedName>
</protein>
<dbReference type="EMBL" id="SIHJ01000002">
    <property type="protein sequence ID" value="TWT33815.1"/>
    <property type="molecule type" value="Genomic_DNA"/>
</dbReference>
<accession>A0A5C5V7S2</accession>
<dbReference type="InterPro" id="IPR009057">
    <property type="entry name" value="Homeodomain-like_sf"/>
</dbReference>
<dbReference type="SUPFAM" id="SSF53822">
    <property type="entry name" value="Periplasmic binding protein-like I"/>
    <property type="match status" value="1"/>
</dbReference>
<dbReference type="AlphaFoldDB" id="A0A5C5V7S2"/>
<evidence type="ECO:0000256" key="2">
    <source>
        <dbReference type="ARBA" id="ARBA00023125"/>
    </source>
</evidence>
<comment type="caution">
    <text evidence="5">The sequence shown here is derived from an EMBL/GenBank/DDBJ whole genome shotgun (WGS) entry which is preliminary data.</text>
</comment>
<dbReference type="Pfam" id="PF12833">
    <property type="entry name" value="HTH_18"/>
    <property type="match status" value="1"/>
</dbReference>
<evidence type="ECO:0000256" key="1">
    <source>
        <dbReference type="ARBA" id="ARBA00023015"/>
    </source>
</evidence>
<dbReference type="CDD" id="cd01543">
    <property type="entry name" value="PBP1_XylR"/>
    <property type="match status" value="1"/>
</dbReference>
<keyword evidence="6" id="KW-1185">Reference proteome</keyword>
<evidence type="ECO:0000256" key="3">
    <source>
        <dbReference type="ARBA" id="ARBA00023163"/>
    </source>
</evidence>
<evidence type="ECO:0000259" key="4">
    <source>
        <dbReference type="PROSITE" id="PS01124"/>
    </source>
</evidence>
<sequence length="388" mass="43788">MDQARRIALLIDTATTWGQGLIEGIANYARDNARNWLFSIEPRGKYDRMMLAPTWRGHGVIARITHADLAEQLMSLRFPAVNVSWYSLAEGVIPRCTCDERAAARLAAEYFLGKGYRQFAYCGSTLRPNYHDRFGDEFRQTIAAEGYPCPAFQPEPKEFAALDSEEQLQQLSRWLSDLPHPTAVLAFDDVQGRQVTEACAQAGLLAPQDIAVLGGEHDELSSRISSPPLSGIDQNPLEVGFCAAEMLDDMLSGRDLVEFNRMIPPRRIVTRHSTDKVAMQDDLLAMAVRYIRDHAGENFRIEDLLAEVPISRRAMEIGFRKHLGRTPREEIRRARIERAVCLLCDTDWPVTRIAAACGFDRPELLTRAFRKELKTTPSDFRKRGARPA</sequence>
<dbReference type="GO" id="GO:0003700">
    <property type="term" value="F:DNA-binding transcription factor activity"/>
    <property type="evidence" value="ECO:0007669"/>
    <property type="project" value="InterPro"/>
</dbReference>
<dbReference type="PROSITE" id="PS01124">
    <property type="entry name" value="HTH_ARAC_FAMILY_2"/>
    <property type="match status" value="1"/>
</dbReference>
<reference evidence="5 6" key="1">
    <citation type="submission" date="2019-02" db="EMBL/GenBank/DDBJ databases">
        <title>Deep-cultivation of Planctomycetes and their phenomic and genomic characterization uncovers novel biology.</title>
        <authorList>
            <person name="Wiegand S."/>
            <person name="Jogler M."/>
            <person name="Boedeker C."/>
            <person name="Pinto D."/>
            <person name="Vollmers J."/>
            <person name="Rivas-Marin E."/>
            <person name="Kohn T."/>
            <person name="Peeters S.H."/>
            <person name="Heuer A."/>
            <person name="Rast P."/>
            <person name="Oberbeckmann S."/>
            <person name="Bunk B."/>
            <person name="Jeske O."/>
            <person name="Meyerdierks A."/>
            <person name="Storesund J.E."/>
            <person name="Kallscheuer N."/>
            <person name="Luecker S."/>
            <person name="Lage O.M."/>
            <person name="Pohl T."/>
            <person name="Merkel B.J."/>
            <person name="Hornburger P."/>
            <person name="Mueller R.-W."/>
            <person name="Bruemmer F."/>
            <person name="Labrenz M."/>
            <person name="Spormann A.M."/>
            <person name="Op Den Camp H."/>
            <person name="Overmann J."/>
            <person name="Amann R."/>
            <person name="Jetten M.S.M."/>
            <person name="Mascher T."/>
            <person name="Medema M.H."/>
            <person name="Devos D.P."/>
            <person name="Kaster A.-K."/>
            <person name="Ovreas L."/>
            <person name="Rohde M."/>
            <person name="Galperin M.Y."/>
            <person name="Jogler C."/>
        </authorList>
    </citation>
    <scope>NUCLEOTIDE SEQUENCE [LARGE SCALE GENOMIC DNA]</scope>
    <source>
        <strain evidence="5 6">KOR34</strain>
    </source>
</reference>
<dbReference type="PANTHER" id="PTHR30146">
    <property type="entry name" value="LACI-RELATED TRANSCRIPTIONAL REPRESSOR"/>
    <property type="match status" value="1"/>
</dbReference>
<dbReference type="Proteomes" id="UP000316714">
    <property type="component" value="Unassembled WGS sequence"/>
</dbReference>